<dbReference type="OrthoDB" id="7737358at2759"/>
<reference evidence="2 3" key="1">
    <citation type="submission" date="2015-08" db="EMBL/GenBank/DDBJ databases">
        <title>Ancestral chromatin configuration constrains chromatin evolution on differentiating sex chromosomes in Drosophila.</title>
        <authorList>
            <person name="Zhou Q."/>
            <person name="Bachtrog D."/>
        </authorList>
    </citation>
    <scope>NUCLEOTIDE SEQUENCE [LARGE SCALE GENOMIC DNA]</scope>
    <source>
        <tissue evidence="2">Whole larvae</tissue>
    </source>
</reference>
<keyword evidence="1" id="KW-0732">Signal</keyword>
<dbReference type="STRING" id="30019.A0A0M3QV21"/>
<dbReference type="EMBL" id="CP012524">
    <property type="protein sequence ID" value="ALC41623.1"/>
    <property type="molecule type" value="Genomic_DNA"/>
</dbReference>
<accession>A0A0M3QV21</accession>
<evidence type="ECO:0000313" key="2">
    <source>
        <dbReference type="EMBL" id="ALC41623.1"/>
    </source>
</evidence>
<dbReference type="AlphaFoldDB" id="A0A0M3QV21"/>
<feature type="chain" id="PRO_5005787989" evidence="1">
    <location>
        <begin position="21"/>
        <end position="336"/>
    </location>
</feature>
<dbReference type="OMA" id="YYNIPVY"/>
<dbReference type="Proteomes" id="UP000494163">
    <property type="component" value="Chromosome 2R"/>
</dbReference>
<evidence type="ECO:0000256" key="1">
    <source>
        <dbReference type="SAM" id="SignalP"/>
    </source>
</evidence>
<name>A0A0M3QV21_DROBS</name>
<feature type="signal peptide" evidence="1">
    <location>
        <begin position="1"/>
        <end position="20"/>
    </location>
</feature>
<gene>
    <name evidence="2" type="ORF">Dbus_chr2Rg1202</name>
</gene>
<organism evidence="2 3">
    <name type="scientific">Drosophila busckii</name>
    <name type="common">Fruit fly</name>
    <dbReference type="NCBI Taxonomy" id="30019"/>
    <lineage>
        <taxon>Eukaryota</taxon>
        <taxon>Metazoa</taxon>
        <taxon>Ecdysozoa</taxon>
        <taxon>Arthropoda</taxon>
        <taxon>Hexapoda</taxon>
        <taxon>Insecta</taxon>
        <taxon>Pterygota</taxon>
        <taxon>Neoptera</taxon>
        <taxon>Endopterygota</taxon>
        <taxon>Diptera</taxon>
        <taxon>Brachycera</taxon>
        <taxon>Muscomorpha</taxon>
        <taxon>Ephydroidea</taxon>
        <taxon>Drosophilidae</taxon>
        <taxon>Drosophila</taxon>
    </lineage>
</organism>
<proteinExistence type="predicted"/>
<protein>
    <submittedName>
        <fullName evidence="2">CG13333</fullName>
    </submittedName>
</protein>
<sequence>MFAVLLRCLWCWTLVQCISARVNLLPKFYGQDSAVVVDTYRPKMNPKLQNALYYNLPIYKLVKPAGAASTTAAPEVEEYPSDLLEIARSKLGLKNIDDLPSISELGELLGTGSRSETVKYIRALTSNEQGLALMRAYLNFEQPDDAENISPTTKDNEDNNTDLDAEYDEQPVITTSTVAPATELQQPGLMQRVNEFLQNYNLWSETPTTTKPGLQQMRPVLLRQPVPFHYPIPLRPQTKPATKITSAAVPPHLNTPKQTPVAPHIQQLAQLANISPQALETFLQAASNSKLAELVKRMPLVQLHSGIDSQLFMAVKRAISQDPELKRLLASAQALD</sequence>
<keyword evidence="3" id="KW-1185">Reference proteome</keyword>
<evidence type="ECO:0000313" key="3">
    <source>
        <dbReference type="Proteomes" id="UP000494163"/>
    </source>
</evidence>